<dbReference type="PANTHER" id="PTHR43643">
    <property type="entry name" value="HISTIDINOL-PHOSPHATE AMINOTRANSFERASE 2"/>
    <property type="match status" value="1"/>
</dbReference>
<dbReference type="EC" id="2.6.1.9" evidence="3"/>
<dbReference type="RefSeq" id="WP_008677689.1">
    <property type="nucleotide sequence ID" value="NZ_CABKOG010000003.1"/>
</dbReference>
<comment type="similarity">
    <text evidence="2">Belongs to the class-II pyridoxal-phosphate-dependent aminotransferase family. Histidinol-phosphate aminotransferase subfamily.</text>
</comment>
<dbReference type="EMBL" id="JAMRYU010000019">
    <property type="protein sequence ID" value="MDC4241800.1"/>
    <property type="molecule type" value="Genomic_DNA"/>
</dbReference>
<comment type="caution">
    <text evidence="10">The sequence shown here is derived from an EMBL/GenBank/DDBJ whole genome shotgun (WGS) entry which is preliminary data.</text>
</comment>
<gene>
    <name evidence="10" type="ORF">NE398_16815</name>
</gene>
<keyword evidence="8" id="KW-0368">Histidine biosynthesis</keyword>
<evidence type="ECO:0000313" key="10">
    <source>
        <dbReference type="EMBL" id="MDC4241800.1"/>
    </source>
</evidence>
<sequence>MYETTFKELNIEYIKSYVSFIMFKLGEKASELVDFLQRNRIIVKDGKLIGMNGFVRISMGTEEQNRIVIDNIKKFLTHNY</sequence>
<dbReference type="SUPFAM" id="SSF53383">
    <property type="entry name" value="PLP-dependent transferases"/>
    <property type="match status" value="1"/>
</dbReference>
<keyword evidence="6" id="KW-0808">Transferase</keyword>
<keyword evidence="4" id="KW-0032">Aminotransferase</keyword>
<dbReference type="GO" id="GO:0000105">
    <property type="term" value="P:L-histidine biosynthetic process"/>
    <property type="evidence" value="ECO:0007669"/>
    <property type="project" value="UniProtKB-KW"/>
</dbReference>
<proteinExistence type="inferred from homology"/>
<evidence type="ECO:0000256" key="6">
    <source>
        <dbReference type="ARBA" id="ARBA00022679"/>
    </source>
</evidence>
<dbReference type="PANTHER" id="PTHR43643:SF6">
    <property type="entry name" value="HISTIDINOL-PHOSPHATE AMINOTRANSFERASE"/>
    <property type="match status" value="1"/>
</dbReference>
<protein>
    <recommendedName>
        <fullName evidence="3">histidinol-phosphate transaminase</fullName>
        <ecNumber evidence="3">2.6.1.9</ecNumber>
    </recommendedName>
</protein>
<dbReference type="AlphaFoldDB" id="A0A9X3XLZ8"/>
<evidence type="ECO:0000256" key="9">
    <source>
        <dbReference type="ARBA" id="ARBA00047481"/>
    </source>
</evidence>
<keyword evidence="11" id="KW-1185">Reference proteome</keyword>
<dbReference type="InterPro" id="IPR015422">
    <property type="entry name" value="PyrdxlP-dep_Trfase_small"/>
</dbReference>
<comment type="pathway">
    <text evidence="1">Amino-acid biosynthesis; L-histidine biosynthesis; L-histidine from 5-phospho-alpha-D-ribose 1-diphosphate: step 7/9.</text>
</comment>
<evidence type="ECO:0000256" key="3">
    <source>
        <dbReference type="ARBA" id="ARBA00012748"/>
    </source>
</evidence>
<evidence type="ECO:0000256" key="7">
    <source>
        <dbReference type="ARBA" id="ARBA00022898"/>
    </source>
</evidence>
<keyword evidence="7" id="KW-0663">Pyridoxal phosphate</keyword>
<dbReference type="Proteomes" id="UP001141183">
    <property type="component" value="Unassembled WGS sequence"/>
</dbReference>
<evidence type="ECO:0000256" key="4">
    <source>
        <dbReference type="ARBA" id="ARBA00022576"/>
    </source>
</evidence>
<comment type="catalytic activity">
    <reaction evidence="9">
        <text>L-histidinol phosphate + 2-oxoglutarate = 3-(imidazol-4-yl)-2-oxopropyl phosphate + L-glutamate</text>
        <dbReference type="Rhea" id="RHEA:23744"/>
        <dbReference type="ChEBI" id="CHEBI:16810"/>
        <dbReference type="ChEBI" id="CHEBI:29985"/>
        <dbReference type="ChEBI" id="CHEBI:57766"/>
        <dbReference type="ChEBI" id="CHEBI:57980"/>
        <dbReference type="EC" id="2.6.1.9"/>
    </reaction>
</comment>
<organism evidence="10 11">
    <name type="scientific">Clostridium tertium</name>
    <dbReference type="NCBI Taxonomy" id="1559"/>
    <lineage>
        <taxon>Bacteria</taxon>
        <taxon>Bacillati</taxon>
        <taxon>Bacillota</taxon>
        <taxon>Clostridia</taxon>
        <taxon>Eubacteriales</taxon>
        <taxon>Clostridiaceae</taxon>
        <taxon>Clostridium</taxon>
    </lineage>
</organism>
<evidence type="ECO:0000256" key="1">
    <source>
        <dbReference type="ARBA" id="ARBA00005011"/>
    </source>
</evidence>
<dbReference type="GO" id="GO:0004400">
    <property type="term" value="F:histidinol-phosphate transaminase activity"/>
    <property type="evidence" value="ECO:0007669"/>
    <property type="project" value="UniProtKB-EC"/>
</dbReference>
<evidence type="ECO:0000313" key="11">
    <source>
        <dbReference type="Proteomes" id="UP001141183"/>
    </source>
</evidence>
<accession>A0A9X3XLZ8</accession>
<dbReference type="InterPro" id="IPR050106">
    <property type="entry name" value="HistidinolP_aminotransfase"/>
</dbReference>
<evidence type="ECO:0000256" key="2">
    <source>
        <dbReference type="ARBA" id="ARBA00007970"/>
    </source>
</evidence>
<name>A0A9X3XLZ8_9CLOT</name>
<reference evidence="10" key="1">
    <citation type="submission" date="2022-05" db="EMBL/GenBank/DDBJ databases">
        <title>Draft genome sequence of Clostridium tertium strain CP3 isolated from Peru.</title>
        <authorList>
            <person name="Hurtado R."/>
            <person name="Lima L."/>
            <person name="Sousa T."/>
            <person name="Jaiswal A.K."/>
            <person name="Tiwari S."/>
            <person name="Maturrano L."/>
            <person name="Brenig B."/>
            <person name="Azevedo V."/>
        </authorList>
    </citation>
    <scope>NUCLEOTIDE SEQUENCE</scope>
    <source>
        <strain evidence="10">CP3</strain>
    </source>
</reference>
<dbReference type="InterPro" id="IPR015424">
    <property type="entry name" value="PyrdxlP-dep_Trfase"/>
</dbReference>
<evidence type="ECO:0000256" key="8">
    <source>
        <dbReference type="ARBA" id="ARBA00023102"/>
    </source>
</evidence>
<dbReference type="Gene3D" id="3.90.1150.10">
    <property type="entry name" value="Aspartate Aminotransferase, domain 1"/>
    <property type="match status" value="1"/>
</dbReference>
<evidence type="ECO:0000256" key="5">
    <source>
        <dbReference type="ARBA" id="ARBA00022605"/>
    </source>
</evidence>
<keyword evidence="5" id="KW-0028">Amino-acid biosynthesis</keyword>